<protein>
    <recommendedName>
        <fullName evidence="1">CRAL-TRIO domain-containing protein</fullName>
    </recommendedName>
</protein>
<comment type="caution">
    <text evidence="2">The sequence shown here is derived from an EMBL/GenBank/DDBJ whole genome shotgun (WGS) entry which is preliminary data.</text>
</comment>
<dbReference type="PROSITE" id="PS50191">
    <property type="entry name" value="CRAL_TRIO"/>
    <property type="match status" value="1"/>
</dbReference>
<proteinExistence type="predicted"/>
<dbReference type="Pfam" id="PF00650">
    <property type="entry name" value="CRAL_TRIO"/>
    <property type="match status" value="1"/>
</dbReference>
<dbReference type="SMART" id="SM00516">
    <property type="entry name" value="SEC14"/>
    <property type="match status" value="1"/>
</dbReference>
<dbReference type="EMBL" id="CAJVCH010073648">
    <property type="protein sequence ID" value="CAG7720787.1"/>
    <property type="molecule type" value="Genomic_DNA"/>
</dbReference>
<dbReference type="PANTHER" id="PTHR23324">
    <property type="entry name" value="SEC14 RELATED PROTEIN"/>
    <property type="match status" value="1"/>
</dbReference>
<dbReference type="AlphaFoldDB" id="A0A8J2JKQ8"/>
<dbReference type="GO" id="GO:0005737">
    <property type="term" value="C:cytoplasm"/>
    <property type="evidence" value="ECO:0007669"/>
    <property type="project" value="TreeGrafter"/>
</dbReference>
<dbReference type="CDD" id="cd00170">
    <property type="entry name" value="SEC14"/>
    <property type="match status" value="1"/>
</dbReference>
<evidence type="ECO:0000313" key="2">
    <source>
        <dbReference type="EMBL" id="CAG7720787.1"/>
    </source>
</evidence>
<feature type="domain" description="CRAL-TRIO" evidence="1">
    <location>
        <begin position="1"/>
        <end position="157"/>
    </location>
</feature>
<dbReference type="InterPro" id="IPR051064">
    <property type="entry name" value="SEC14/CRAL-TRIO_domain"/>
</dbReference>
<sequence length="169" mass="19495">MLVFILPVGRWDLKTLVSSGEAKEFLRFKDQFHESIIDLMKGKFTTEGVPVTQFISVVDLDQLSFRQVTPSVLEMLRDDLSRFESNFPERLKINIIINAPWFLTTAMNFIRPFTSAKTLDKFKIFGSDRTVWIPELKALVSEKDLPVRYGGQNKTSRLNTMDTKEEQGN</sequence>
<evidence type="ECO:0000259" key="1">
    <source>
        <dbReference type="PROSITE" id="PS50191"/>
    </source>
</evidence>
<dbReference type="PANTHER" id="PTHR23324:SF83">
    <property type="entry name" value="SEC14-LIKE PROTEIN 2"/>
    <property type="match status" value="1"/>
</dbReference>
<organism evidence="2 3">
    <name type="scientific">Allacma fusca</name>
    <dbReference type="NCBI Taxonomy" id="39272"/>
    <lineage>
        <taxon>Eukaryota</taxon>
        <taxon>Metazoa</taxon>
        <taxon>Ecdysozoa</taxon>
        <taxon>Arthropoda</taxon>
        <taxon>Hexapoda</taxon>
        <taxon>Collembola</taxon>
        <taxon>Symphypleona</taxon>
        <taxon>Sminthuridae</taxon>
        <taxon>Allacma</taxon>
    </lineage>
</organism>
<dbReference type="InterPro" id="IPR001251">
    <property type="entry name" value="CRAL-TRIO_dom"/>
</dbReference>
<dbReference type="OrthoDB" id="1434354at2759"/>
<keyword evidence="3" id="KW-1185">Reference proteome</keyword>
<reference evidence="2" key="1">
    <citation type="submission" date="2021-06" db="EMBL/GenBank/DDBJ databases">
        <authorList>
            <person name="Hodson N. C."/>
            <person name="Mongue J. A."/>
            <person name="Jaron S. K."/>
        </authorList>
    </citation>
    <scope>NUCLEOTIDE SEQUENCE</scope>
</reference>
<evidence type="ECO:0000313" key="3">
    <source>
        <dbReference type="Proteomes" id="UP000708208"/>
    </source>
</evidence>
<gene>
    <name evidence="2" type="ORF">AFUS01_LOCUS10042</name>
</gene>
<name>A0A8J2JKQ8_9HEXA</name>
<dbReference type="Proteomes" id="UP000708208">
    <property type="component" value="Unassembled WGS sequence"/>
</dbReference>
<accession>A0A8J2JKQ8</accession>